<protein>
    <submittedName>
        <fullName evidence="2">Ribonuclease H domain</fullName>
    </submittedName>
</protein>
<keyword evidence="3" id="KW-1185">Reference proteome</keyword>
<dbReference type="EMBL" id="MVGT01001567">
    <property type="protein sequence ID" value="OVA11672.1"/>
    <property type="molecule type" value="Genomic_DNA"/>
</dbReference>
<dbReference type="OMA" id="MECNELK"/>
<sequence>MEAINLIANQDIVLNNVSSRVPISINGSIPMFWRPPSPHVLKINIDASFISASEFAGIGILIRDYAGHFRKAKCVQIRSGSSEQAEGLAILVAVEWAKELKLSRVSFESDAKNLIDYINSGKGGIEWSSRTILDDSKFLSSFFDSVDFIYTHRDTNRTADILARAARLSNDGSASFDYPPYIIFDVLTSDENGIVNFPNNGNHIVASNFSL</sequence>
<dbReference type="PANTHER" id="PTHR47074:SF11">
    <property type="entry name" value="REVERSE TRANSCRIPTASE-LIKE PROTEIN"/>
    <property type="match status" value="1"/>
</dbReference>
<dbReference type="InterPro" id="IPR036397">
    <property type="entry name" value="RNaseH_sf"/>
</dbReference>
<evidence type="ECO:0000313" key="3">
    <source>
        <dbReference type="Proteomes" id="UP000195402"/>
    </source>
</evidence>
<dbReference type="PANTHER" id="PTHR47074">
    <property type="entry name" value="BNAC02G40300D PROTEIN"/>
    <property type="match status" value="1"/>
</dbReference>
<evidence type="ECO:0000259" key="1">
    <source>
        <dbReference type="Pfam" id="PF13456"/>
    </source>
</evidence>
<dbReference type="InterPro" id="IPR002156">
    <property type="entry name" value="RNaseH_domain"/>
</dbReference>
<dbReference type="CDD" id="cd06222">
    <property type="entry name" value="RNase_H_like"/>
    <property type="match status" value="1"/>
</dbReference>
<feature type="domain" description="RNase H type-1" evidence="1">
    <location>
        <begin position="44"/>
        <end position="166"/>
    </location>
</feature>
<dbReference type="InterPro" id="IPR052929">
    <property type="entry name" value="RNase_H-like_EbsB-rel"/>
</dbReference>
<gene>
    <name evidence="2" type="ORF">BVC80_661g3</name>
</gene>
<dbReference type="GO" id="GO:0003676">
    <property type="term" value="F:nucleic acid binding"/>
    <property type="evidence" value="ECO:0007669"/>
    <property type="project" value="InterPro"/>
</dbReference>
<evidence type="ECO:0000313" key="2">
    <source>
        <dbReference type="EMBL" id="OVA11672.1"/>
    </source>
</evidence>
<dbReference type="OrthoDB" id="1906820at2759"/>
<dbReference type="AlphaFoldDB" id="A0A200QMM0"/>
<dbReference type="Gene3D" id="3.30.420.10">
    <property type="entry name" value="Ribonuclease H-like superfamily/Ribonuclease H"/>
    <property type="match status" value="1"/>
</dbReference>
<dbReference type="GO" id="GO:0004523">
    <property type="term" value="F:RNA-DNA hybrid ribonuclease activity"/>
    <property type="evidence" value="ECO:0007669"/>
    <property type="project" value="InterPro"/>
</dbReference>
<name>A0A200QMM0_MACCD</name>
<accession>A0A200QMM0</accession>
<dbReference type="Pfam" id="PF13456">
    <property type="entry name" value="RVT_3"/>
    <property type="match status" value="1"/>
</dbReference>
<dbReference type="InterPro" id="IPR012337">
    <property type="entry name" value="RNaseH-like_sf"/>
</dbReference>
<dbReference type="Proteomes" id="UP000195402">
    <property type="component" value="Unassembled WGS sequence"/>
</dbReference>
<reference evidence="2 3" key="1">
    <citation type="journal article" date="2017" name="Mol. Plant">
        <title>The Genome of Medicinal Plant Macleaya cordata Provides New Insights into Benzylisoquinoline Alkaloids Metabolism.</title>
        <authorList>
            <person name="Liu X."/>
            <person name="Liu Y."/>
            <person name="Huang P."/>
            <person name="Ma Y."/>
            <person name="Qing Z."/>
            <person name="Tang Q."/>
            <person name="Cao H."/>
            <person name="Cheng P."/>
            <person name="Zheng Y."/>
            <person name="Yuan Z."/>
            <person name="Zhou Y."/>
            <person name="Liu J."/>
            <person name="Tang Z."/>
            <person name="Zhuo Y."/>
            <person name="Zhang Y."/>
            <person name="Yu L."/>
            <person name="Huang J."/>
            <person name="Yang P."/>
            <person name="Peng Q."/>
            <person name="Zhang J."/>
            <person name="Jiang W."/>
            <person name="Zhang Z."/>
            <person name="Lin K."/>
            <person name="Ro D.K."/>
            <person name="Chen X."/>
            <person name="Xiong X."/>
            <person name="Shang Y."/>
            <person name="Huang S."/>
            <person name="Zeng J."/>
        </authorList>
    </citation>
    <scope>NUCLEOTIDE SEQUENCE [LARGE SCALE GENOMIC DNA]</scope>
    <source>
        <strain evidence="3">cv. BLH2017</strain>
        <tissue evidence="2">Root</tissue>
    </source>
</reference>
<dbReference type="InterPro" id="IPR044730">
    <property type="entry name" value="RNase_H-like_dom_plant"/>
</dbReference>
<proteinExistence type="predicted"/>
<dbReference type="SUPFAM" id="SSF53098">
    <property type="entry name" value="Ribonuclease H-like"/>
    <property type="match status" value="1"/>
</dbReference>
<comment type="caution">
    <text evidence="2">The sequence shown here is derived from an EMBL/GenBank/DDBJ whole genome shotgun (WGS) entry which is preliminary data.</text>
</comment>
<dbReference type="InParanoid" id="A0A200QMM0"/>
<organism evidence="2 3">
    <name type="scientific">Macleaya cordata</name>
    <name type="common">Five-seeded plume-poppy</name>
    <name type="synonym">Bocconia cordata</name>
    <dbReference type="NCBI Taxonomy" id="56857"/>
    <lineage>
        <taxon>Eukaryota</taxon>
        <taxon>Viridiplantae</taxon>
        <taxon>Streptophyta</taxon>
        <taxon>Embryophyta</taxon>
        <taxon>Tracheophyta</taxon>
        <taxon>Spermatophyta</taxon>
        <taxon>Magnoliopsida</taxon>
        <taxon>Ranunculales</taxon>
        <taxon>Papaveraceae</taxon>
        <taxon>Papaveroideae</taxon>
        <taxon>Macleaya</taxon>
    </lineage>
</organism>